<protein>
    <submittedName>
        <fullName evidence="6">Hemerythrin family protein</fullName>
    </submittedName>
</protein>
<organism evidence="6 7">
    <name type="scientific">Breznakiella homolactica</name>
    <dbReference type="NCBI Taxonomy" id="2798577"/>
    <lineage>
        <taxon>Bacteria</taxon>
        <taxon>Pseudomonadati</taxon>
        <taxon>Spirochaetota</taxon>
        <taxon>Spirochaetia</taxon>
        <taxon>Spirochaetales</taxon>
        <taxon>Breznakiellaceae</taxon>
        <taxon>Breznakiella</taxon>
    </lineage>
</organism>
<dbReference type="InterPro" id="IPR016131">
    <property type="entry name" value="Haemerythrin_Fe_BS"/>
</dbReference>
<dbReference type="InterPro" id="IPR012827">
    <property type="entry name" value="Hemerythrin_metal-bd"/>
</dbReference>
<dbReference type="Gene3D" id="1.20.120.50">
    <property type="entry name" value="Hemerythrin-like"/>
    <property type="match status" value="1"/>
</dbReference>
<evidence type="ECO:0000256" key="2">
    <source>
        <dbReference type="ARBA" id="ARBA00022621"/>
    </source>
</evidence>
<dbReference type="KEGG" id="bhc:JFL75_20110"/>
<gene>
    <name evidence="6" type="ORF">JFL75_20110</name>
</gene>
<dbReference type="GO" id="GO:0005344">
    <property type="term" value="F:oxygen carrier activity"/>
    <property type="evidence" value="ECO:0007669"/>
    <property type="project" value="UniProtKB-KW"/>
</dbReference>
<dbReference type="SUPFAM" id="SSF47188">
    <property type="entry name" value="Hemerythrin-like"/>
    <property type="match status" value="1"/>
</dbReference>
<dbReference type="PANTHER" id="PTHR37164:SF1">
    <property type="entry name" value="BACTERIOHEMERYTHRIN"/>
    <property type="match status" value="1"/>
</dbReference>
<dbReference type="InterPro" id="IPR012312">
    <property type="entry name" value="Hemerythrin-like"/>
</dbReference>
<dbReference type="InterPro" id="IPR035938">
    <property type="entry name" value="Hemerythrin-like_sf"/>
</dbReference>
<dbReference type="PANTHER" id="PTHR37164">
    <property type="entry name" value="BACTERIOHEMERYTHRIN"/>
    <property type="match status" value="1"/>
</dbReference>
<evidence type="ECO:0000313" key="7">
    <source>
        <dbReference type="Proteomes" id="UP000595917"/>
    </source>
</evidence>
<dbReference type="GO" id="GO:0046872">
    <property type="term" value="F:metal ion binding"/>
    <property type="evidence" value="ECO:0007669"/>
    <property type="project" value="UniProtKB-KW"/>
</dbReference>
<feature type="domain" description="Hemerythrin-like" evidence="5">
    <location>
        <begin position="21"/>
        <end position="135"/>
    </location>
</feature>
<evidence type="ECO:0000256" key="4">
    <source>
        <dbReference type="ARBA" id="ARBA00023004"/>
    </source>
</evidence>
<dbReference type="EMBL" id="CP067089">
    <property type="protein sequence ID" value="QQO09204.1"/>
    <property type="molecule type" value="Genomic_DNA"/>
</dbReference>
<evidence type="ECO:0000259" key="5">
    <source>
        <dbReference type="Pfam" id="PF01814"/>
    </source>
</evidence>
<dbReference type="NCBIfam" id="TIGR02481">
    <property type="entry name" value="hemeryth_dom"/>
    <property type="match status" value="1"/>
</dbReference>
<keyword evidence="4" id="KW-0408">Iron</keyword>
<keyword evidence="3" id="KW-0479">Metal-binding</keyword>
<reference evidence="6" key="1">
    <citation type="submission" date="2021-01" db="EMBL/GenBank/DDBJ databases">
        <title>Description of Breznakiella homolactica.</title>
        <authorList>
            <person name="Song Y."/>
            <person name="Brune A."/>
        </authorList>
    </citation>
    <scope>NUCLEOTIDE SEQUENCE</scope>
    <source>
        <strain evidence="6">RmG30</strain>
    </source>
</reference>
<dbReference type="NCBIfam" id="NF033749">
    <property type="entry name" value="bact_hemeryth"/>
    <property type="match status" value="1"/>
</dbReference>
<evidence type="ECO:0000313" key="6">
    <source>
        <dbReference type="EMBL" id="QQO09204.1"/>
    </source>
</evidence>
<keyword evidence="7" id="KW-1185">Reference proteome</keyword>
<dbReference type="AlphaFoldDB" id="A0A7T7XMQ6"/>
<dbReference type="Pfam" id="PF01814">
    <property type="entry name" value="Hemerythrin"/>
    <property type="match status" value="1"/>
</dbReference>
<evidence type="ECO:0000256" key="3">
    <source>
        <dbReference type="ARBA" id="ARBA00022723"/>
    </source>
</evidence>
<name>A0A7T7XMQ6_9SPIR</name>
<evidence type="ECO:0000256" key="1">
    <source>
        <dbReference type="ARBA" id="ARBA00010587"/>
    </source>
</evidence>
<dbReference type="Proteomes" id="UP000595917">
    <property type="component" value="Chromosome"/>
</dbReference>
<dbReference type="CDD" id="cd12107">
    <property type="entry name" value="Hemerythrin"/>
    <property type="match status" value="1"/>
</dbReference>
<accession>A0A7T7XMQ6</accession>
<proteinExistence type="inferred from homology"/>
<dbReference type="InterPro" id="IPR050669">
    <property type="entry name" value="Hemerythrin"/>
</dbReference>
<keyword evidence="2" id="KW-0813">Transport</keyword>
<keyword evidence="2" id="KW-0561">Oxygen transport</keyword>
<dbReference type="RefSeq" id="WP_215626510.1">
    <property type="nucleotide sequence ID" value="NZ_CP067089.2"/>
</dbReference>
<comment type="similarity">
    <text evidence="1">Belongs to the hemerythrin family.</text>
</comment>
<dbReference type="PROSITE" id="PS00550">
    <property type="entry name" value="HEMERYTHRINS"/>
    <property type="match status" value="1"/>
</dbReference>
<sequence length="161" mass="18773">MEAQISQKPEPIDWTQELSMGVRKIDDQHKKLVSLANDLITHNPGDEASEKEYLKKILKELVDYVKIHFSTEEELMAKTKFKGLDEHKIQHETFVLKVTGKVRDFTEGQPFDRENFTVFLKNWITNHIAKTDKLYSVYFKEIATRKSDGRLTVTETDVAKM</sequence>